<dbReference type="Proteomes" id="UP000789920">
    <property type="component" value="Unassembled WGS sequence"/>
</dbReference>
<protein>
    <submittedName>
        <fullName evidence="1">13996_t:CDS:1</fullName>
    </submittedName>
</protein>
<evidence type="ECO:0000313" key="2">
    <source>
        <dbReference type="Proteomes" id="UP000789920"/>
    </source>
</evidence>
<feature type="non-terminal residue" evidence="1">
    <location>
        <position position="1"/>
    </location>
</feature>
<comment type="caution">
    <text evidence="1">The sequence shown here is derived from an EMBL/GenBank/DDBJ whole genome shotgun (WGS) entry which is preliminary data.</text>
</comment>
<name>A0ACA9RWG6_9GLOM</name>
<organism evidence="1 2">
    <name type="scientific">Racocetra persica</name>
    <dbReference type="NCBI Taxonomy" id="160502"/>
    <lineage>
        <taxon>Eukaryota</taxon>
        <taxon>Fungi</taxon>
        <taxon>Fungi incertae sedis</taxon>
        <taxon>Mucoromycota</taxon>
        <taxon>Glomeromycotina</taxon>
        <taxon>Glomeromycetes</taxon>
        <taxon>Diversisporales</taxon>
        <taxon>Gigasporaceae</taxon>
        <taxon>Racocetra</taxon>
    </lineage>
</organism>
<accession>A0ACA9RWG6</accession>
<evidence type="ECO:0000313" key="1">
    <source>
        <dbReference type="EMBL" id="CAG8813050.1"/>
    </source>
</evidence>
<keyword evidence="2" id="KW-1185">Reference proteome</keyword>
<gene>
    <name evidence="1" type="ORF">RPERSI_LOCUS23675</name>
</gene>
<proteinExistence type="predicted"/>
<sequence length="68" mass="7958">QLTILTKILAEKLNERERQIITQKQKEVCELETQLLALGCQEQKIQEIYQKVSENSYQAQIQISPQNN</sequence>
<dbReference type="EMBL" id="CAJVQC010074456">
    <property type="protein sequence ID" value="CAG8813050.1"/>
    <property type="molecule type" value="Genomic_DNA"/>
</dbReference>
<reference evidence="1" key="1">
    <citation type="submission" date="2021-06" db="EMBL/GenBank/DDBJ databases">
        <authorList>
            <person name="Kallberg Y."/>
            <person name="Tangrot J."/>
            <person name="Rosling A."/>
        </authorList>
    </citation>
    <scope>NUCLEOTIDE SEQUENCE</scope>
    <source>
        <strain evidence="1">MA461A</strain>
    </source>
</reference>